<dbReference type="GO" id="GO:0042302">
    <property type="term" value="F:structural constituent of cuticle"/>
    <property type="evidence" value="ECO:0007669"/>
    <property type="project" value="UniProtKB-UniRule"/>
</dbReference>
<dbReference type="OrthoDB" id="7255276at2759"/>
<comment type="caution">
    <text evidence="5">The sequence shown here is derived from an EMBL/GenBank/DDBJ whole genome shotgun (WGS) entry which is preliminary data.</text>
</comment>
<evidence type="ECO:0000313" key="6">
    <source>
        <dbReference type="Proteomes" id="UP000708208"/>
    </source>
</evidence>
<feature type="chain" id="PRO_5035262326" evidence="4">
    <location>
        <begin position="24"/>
        <end position="448"/>
    </location>
</feature>
<accession>A0A8J2J1U6</accession>
<evidence type="ECO:0000256" key="2">
    <source>
        <dbReference type="PROSITE-ProRule" id="PRU00497"/>
    </source>
</evidence>
<name>A0A8J2J1U6_9HEXA</name>
<feature type="signal peptide" evidence="4">
    <location>
        <begin position="1"/>
        <end position="23"/>
    </location>
</feature>
<reference evidence="5" key="1">
    <citation type="submission" date="2021-06" db="EMBL/GenBank/DDBJ databases">
        <authorList>
            <person name="Hodson N. C."/>
            <person name="Mongue J. A."/>
            <person name="Jaron S. K."/>
        </authorList>
    </citation>
    <scope>NUCLEOTIDE SEQUENCE</scope>
</reference>
<feature type="region of interest" description="Disordered" evidence="3">
    <location>
        <begin position="323"/>
        <end position="358"/>
    </location>
</feature>
<proteinExistence type="predicted"/>
<keyword evidence="6" id="KW-1185">Reference proteome</keyword>
<evidence type="ECO:0000256" key="4">
    <source>
        <dbReference type="SAM" id="SignalP"/>
    </source>
</evidence>
<evidence type="ECO:0000313" key="5">
    <source>
        <dbReference type="EMBL" id="CAG7673202.1"/>
    </source>
</evidence>
<dbReference type="Proteomes" id="UP000708208">
    <property type="component" value="Unassembled WGS sequence"/>
</dbReference>
<dbReference type="AlphaFoldDB" id="A0A8J2J1U6"/>
<keyword evidence="4" id="KW-0732">Signal</keyword>
<evidence type="ECO:0000256" key="1">
    <source>
        <dbReference type="ARBA" id="ARBA00022460"/>
    </source>
</evidence>
<gene>
    <name evidence="5" type="ORF">AFUS01_LOCUS2261</name>
</gene>
<evidence type="ECO:0000256" key="3">
    <source>
        <dbReference type="SAM" id="MobiDB-lite"/>
    </source>
</evidence>
<organism evidence="5 6">
    <name type="scientific">Allacma fusca</name>
    <dbReference type="NCBI Taxonomy" id="39272"/>
    <lineage>
        <taxon>Eukaryota</taxon>
        <taxon>Metazoa</taxon>
        <taxon>Ecdysozoa</taxon>
        <taxon>Arthropoda</taxon>
        <taxon>Hexapoda</taxon>
        <taxon>Collembola</taxon>
        <taxon>Symphypleona</taxon>
        <taxon>Sminthuridae</taxon>
        <taxon>Allacma</taxon>
    </lineage>
</organism>
<dbReference type="PROSITE" id="PS51155">
    <property type="entry name" value="CHIT_BIND_RR_2"/>
    <property type="match status" value="1"/>
</dbReference>
<feature type="compositionally biased region" description="Low complexity" evidence="3">
    <location>
        <begin position="344"/>
        <end position="358"/>
    </location>
</feature>
<dbReference type="PROSITE" id="PS00233">
    <property type="entry name" value="CHIT_BIND_RR_1"/>
    <property type="match status" value="1"/>
</dbReference>
<sequence length="448" mass="48141">MIIKIICFSFALNLADVIPIGSAQLTRDHYAVADRQGKVHMGDGDYKYSYENTNGIIKNETGYIKNPGAPTDEQINVKEGCYSYTSPEGAFVSVIYTADERGYNPKTRITYPHEPNHQQHMASPCGPLSSPASLPRLQAPRPEVQVIEGYLPPVSGSYLPPQKIIFPGAYVPPEKTIITGAYVPPEKTVVSGSYLPPEKTIISGAYVPPEKTIISGAYVPPEKTIISGAYVPPEKTIVSGSYLPPEKTVVGGAYLPPAWDTSSLSSGWAKQPAPPQPTPDSHSSIWDIPKNPIAPAPVPATKPPVVVTAKPVVVPVKPTEYTTAIPPTTAQPLPKRTQLPPDNYPSGGYSSSSSSNSPKHVINTLTTCACPESESPDSFSFRLADGSHVLVTYDNQGFSYKPSVKVYPNGYQNFYTCTTNTLTEKVNDLAAVIKPNPNAEQVPPAGYA</sequence>
<dbReference type="Pfam" id="PF00379">
    <property type="entry name" value="Chitin_bind_4"/>
    <property type="match status" value="1"/>
</dbReference>
<dbReference type="InterPro" id="IPR000618">
    <property type="entry name" value="Insect_cuticle"/>
</dbReference>
<dbReference type="EMBL" id="CAJVCH010012857">
    <property type="protein sequence ID" value="CAG7673202.1"/>
    <property type="molecule type" value="Genomic_DNA"/>
</dbReference>
<keyword evidence="1 2" id="KW-0193">Cuticle</keyword>
<dbReference type="InterPro" id="IPR031311">
    <property type="entry name" value="CHIT_BIND_RR_consensus"/>
</dbReference>
<protein>
    <submittedName>
        <fullName evidence="5">Uncharacterized protein</fullName>
    </submittedName>
</protein>